<dbReference type="SUPFAM" id="SSF53067">
    <property type="entry name" value="Actin-like ATPase domain"/>
    <property type="match status" value="1"/>
</dbReference>
<dbReference type="InterPro" id="IPR043129">
    <property type="entry name" value="ATPase_NBD"/>
</dbReference>
<proteinExistence type="inferred from homology"/>
<evidence type="ECO:0000256" key="3">
    <source>
        <dbReference type="ARBA" id="ARBA00022777"/>
    </source>
</evidence>
<evidence type="ECO:0000313" key="5">
    <source>
        <dbReference type="EMBL" id="NMC63911.1"/>
    </source>
</evidence>
<dbReference type="AlphaFoldDB" id="A0A7X9FU39"/>
<keyword evidence="3" id="KW-0418">Kinase</keyword>
<dbReference type="InterPro" id="IPR018484">
    <property type="entry name" value="FGGY_N"/>
</dbReference>
<dbReference type="PANTHER" id="PTHR10196:SF67">
    <property type="entry name" value="SEDOHEPTULOKINASE"/>
    <property type="match status" value="1"/>
</dbReference>
<name>A0A7X9FU39_9DELT</name>
<evidence type="ECO:0000256" key="1">
    <source>
        <dbReference type="ARBA" id="ARBA00009156"/>
    </source>
</evidence>
<dbReference type="GO" id="GO:0006071">
    <property type="term" value="P:glycerol metabolic process"/>
    <property type="evidence" value="ECO:0007669"/>
    <property type="project" value="TreeGrafter"/>
</dbReference>
<feature type="domain" description="Carbohydrate kinase FGGY N-terminal" evidence="4">
    <location>
        <begin position="4"/>
        <end position="173"/>
    </location>
</feature>
<dbReference type="EMBL" id="JAAZON010000551">
    <property type="protein sequence ID" value="NMC63911.1"/>
    <property type="molecule type" value="Genomic_DNA"/>
</dbReference>
<reference evidence="5 6" key="1">
    <citation type="journal article" date="2020" name="Biotechnol. Biofuels">
        <title>New insights from the biogas microbiome by comprehensive genome-resolved metagenomics of nearly 1600 species originating from multiple anaerobic digesters.</title>
        <authorList>
            <person name="Campanaro S."/>
            <person name="Treu L."/>
            <person name="Rodriguez-R L.M."/>
            <person name="Kovalovszki A."/>
            <person name="Ziels R.M."/>
            <person name="Maus I."/>
            <person name="Zhu X."/>
            <person name="Kougias P.G."/>
            <person name="Basile A."/>
            <person name="Luo G."/>
            <person name="Schluter A."/>
            <person name="Konstantinidis K.T."/>
            <person name="Angelidaki I."/>
        </authorList>
    </citation>
    <scope>NUCLEOTIDE SEQUENCE [LARGE SCALE GENOMIC DNA]</scope>
    <source>
        <strain evidence="5">AS27yjCOA_65</strain>
    </source>
</reference>
<evidence type="ECO:0000313" key="6">
    <source>
        <dbReference type="Proteomes" id="UP000524246"/>
    </source>
</evidence>
<accession>A0A7X9FU39</accession>
<gene>
    <name evidence="5" type="ORF">GYA55_12175</name>
</gene>
<dbReference type="Proteomes" id="UP000524246">
    <property type="component" value="Unassembled WGS sequence"/>
</dbReference>
<dbReference type="PANTHER" id="PTHR10196">
    <property type="entry name" value="SUGAR KINASE"/>
    <property type="match status" value="1"/>
</dbReference>
<dbReference type="GO" id="GO:0005829">
    <property type="term" value="C:cytosol"/>
    <property type="evidence" value="ECO:0007669"/>
    <property type="project" value="TreeGrafter"/>
</dbReference>
<comment type="similarity">
    <text evidence="1">Belongs to the FGGY kinase family.</text>
</comment>
<organism evidence="5 6">
    <name type="scientific">SAR324 cluster bacterium</name>
    <dbReference type="NCBI Taxonomy" id="2024889"/>
    <lineage>
        <taxon>Bacteria</taxon>
        <taxon>Deltaproteobacteria</taxon>
        <taxon>SAR324 cluster</taxon>
    </lineage>
</organism>
<keyword evidence="2" id="KW-0808">Transferase</keyword>
<sequence length="176" mass="19009">MSLCLGLDLGTTKIAAALVDVSTRNMLAATSCLSMAELNLGNGKSEQNVERILNWVDKCVVEIPVDLRKQVAAIGITGQMHGVLLWNPGDPKTSSLITWQDQRCNFSGFIGELQEVTGDHSIKSGYACASLAWLAKHNPTLLGDYSCCSTIQDYLLSLLCELSYSVTDYSDAASWG</sequence>
<dbReference type="GO" id="GO:0050277">
    <property type="term" value="F:sedoheptulokinase activity"/>
    <property type="evidence" value="ECO:0007669"/>
    <property type="project" value="TreeGrafter"/>
</dbReference>
<evidence type="ECO:0000259" key="4">
    <source>
        <dbReference type="Pfam" id="PF00370"/>
    </source>
</evidence>
<protein>
    <recommendedName>
        <fullName evidence="4">Carbohydrate kinase FGGY N-terminal domain-containing protein</fullName>
    </recommendedName>
</protein>
<dbReference type="Gene3D" id="3.30.420.40">
    <property type="match status" value="1"/>
</dbReference>
<comment type="caution">
    <text evidence="5">The sequence shown here is derived from an EMBL/GenBank/DDBJ whole genome shotgun (WGS) entry which is preliminary data.</text>
</comment>
<dbReference type="Pfam" id="PF00370">
    <property type="entry name" value="FGGY_N"/>
    <property type="match status" value="1"/>
</dbReference>
<feature type="non-terminal residue" evidence="5">
    <location>
        <position position="176"/>
    </location>
</feature>
<evidence type="ECO:0000256" key="2">
    <source>
        <dbReference type="ARBA" id="ARBA00022679"/>
    </source>
</evidence>